<evidence type="ECO:0000313" key="2">
    <source>
        <dbReference type="Proteomes" id="UP001283361"/>
    </source>
</evidence>
<dbReference type="EMBL" id="JAWDGP010001428">
    <property type="protein sequence ID" value="KAK3791863.1"/>
    <property type="molecule type" value="Genomic_DNA"/>
</dbReference>
<keyword evidence="2" id="KW-1185">Reference proteome</keyword>
<dbReference type="AlphaFoldDB" id="A0AAE1E3V0"/>
<dbReference type="Proteomes" id="UP001283361">
    <property type="component" value="Unassembled WGS sequence"/>
</dbReference>
<proteinExistence type="predicted"/>
<gene>
    <name evidence="1" type="ORF">RRG08_026766</name>
</gene>
<protein>
    <submittedName>
        <fullName evidence="1">Uncharacterized protein</fullName>
    </submittedName>
</protein>
<sequence>MPPPAPPFALAPLEKENKLLDFIVLYDENQMLRQPPAKSVHESTPNQSQTWWWFGSRDPLALVKRPSATQGCYSARER</sequence>
<comment type="caution">
    <text evidence="1">The sequence shown here is derived from an EMBL/GenBank/DDBJ whole genome shotgun (WGS) entry which is preliminary data.</text>
</comment>
<accession>A0AAE1E3V0</accession>
<organism evidence="1 2">
    <name type="scientific">Elysia crispata</name>
    <name type="common">lettuce slug</name>
    <dbReference type="NCBI Taxonomy" id="231223"/>
    <lineage>
        <taxon>Eukaryota</taxon>
        <taxon>Metazoa</taxon>
        <taxon>Spiralia</taxon>
        <taxon>Lophotrochozoa</taxon>
        <taxon>Mollusca</taxon>
        <taxon>Gastropoda</taxon>
        <taxon>Heterobranchia</taxon>
        <taxon>Euthyneura</taxon>
        <taxon>Panpulmonata</taxon>
        <taxon>Sacoglossa</taxon>
        <taxon>Placobranchoidea</taxon>
        <taxon>Plakobranchidae</taxon>
        <taxon>Elysia</taxon>
    </lineage>
</organism>
<name>A0AAE1E3V0_9GAST</name>
<reference evidence="1" key="1">
    <citation type="journal article" date="2023" name="G3 (Bethesda)">
        <title>A reference genome for the long-term kleptoplast-retaining sea slug Elysia crispata morphotype clarki.</title>
        <authorList>
            <person name="Eastman K.E."/>
            <person name="Pendleton A.L."/>
            <person name="Shaikh M.A."/>
            <person name="Suttiyut T."/>
            <person name="Ogas R."/>
            <person name="Tomko P."/>
            <person name="Gavelis G."/>
            <person name="Widhalm J.R."/>
            <person name="Wisecaver J.H."/>
        </authorList>
    </citation>
    <scope>NUCLEOTIDE SEQUENCE</scope>
    <source>
        <strain evidence="1">ECLA1</strain>
    </source>
</reference>
<evidence type="ECO:0000313" key="1">
    <source>
        <dbReference type="EMBL" id="KAK3791863.1"/>
    </source>
</evidence>